<dbReference type="InterPro" id="IPR000850">
    <property type="entry name" value="Adenylat/UMP-CMP_kin"/>
</dbReference>
<evidence type="ECO:0000256" key="3">
    <source>
        <dbReference type="ARBA" id="ARBA00022777"/>
    </source>
</evidence>
<dbReference type="PROSITE" id="PS00113">
    <property type="entry name" value="ADENYLATE_KINASE"/>
    <property type="match status" value="1"/>
</dbReference>
<dbReference type="Gene3D" id="3.40.50.300">
    <property type="entry name" value="P-loop containing nucleotide triphosphate hydrolases"/>
    <property type="match status" value="1"/>
</dbReference>
<dbReference type="HAMAP" id="MF_00235">
    <property type="entry name" value="Adenylate_kinase_Adk"/>
    <property type="match status" value="1"/>
</dbReference>
<dbReference type="GO" id="GO:0019205">
    <property type="term" value="F:nucleobase-containing compound kinase activity"/>
    <property type="evidence" value="ECO:0007669"/>
    <property type="project" value="InterPro"/>
</dbReference>
<dbReference type="InterPro" id="IPR033690">
    <property type="entry name" value="Adenylat_kinase_CS"/>
</dbReference>
<evidence type="ECO:0000313" key="7">
    <source>
        <dbReference type="EMBL" id="CAB5002843.1"/>
    </source>
</evidence>
<dbReference type="PRINTS" id="PR00094">
    <property type="entry name" value="ADENYLTKNASE"/>
</dbReference>
<dbReference type="EMBL" id="CAFABA010000118">
    <property type="protein sequence ID" value="CAB4835256.1"/>
    <property type="molecule type" value="Genomic_DNA"/>
</dbReference>
<evidence type="ECO:0000313" key="6">
    <source>
        <dbReference type="EMBL" id="CAB4922923.1"/>
    </source>
</evidence>
<dbReference type="PANTHER" id="PTHR23359">
    <property type="entry name" value="NUCLEOTIDE KINASE"/>
    <property type="match status" value="1"/>
</dbReference>
<evidence type="ECO:0000313" key="4">
    <source>
        <dbReference type="EMBL" id="CAB4763902.1"/>
    </source>
</evidence>
<sequence length="188" mass="20226">MTRPLRLVILGRQGSGKGTQCARLVAHYGTVHVSTGDMLRAAITEGTQLGERADAVMKAGNLVSDDIINGIVGERLGQDDILARGVLLDGFPRTPNQADRLEELIGVGGLDLAINLEVPVSVVKSRMVLRGRGDDTTEAIERRLALYVKETAPLLEWFAARGLLVEVDGLGSEEEVFGRLVSAIDARR</sequence>
<dbReference type="Pfam" id="PF00406">
    <property type="entry name" value="ADK"/>
    <property type="match status" value="1"/>
</dbReference>
<dbReference type="AlphaFoldDB" id="A0A6J7PI16"/>
<dbReference type="EMBL" id="CAFBOS010000108">
    <property type="protein sequence ID" value="CAB5002843.1"/>
    <property type="molecule type" value="Genomic_DNA"/>
</dbReference>
<evidence type="ECO:0000256" key="1">
    <source>
        <dbReference type="ARBA" id="ARBA00022679"/>
    </source>
</evidence>
<evidence type="ECO:0000256" key="2">
    <source>
        <dbReference type="ARBA" id="ARBA00022741"/>
    </source>
</evidence>
<dbReference type="CDD" id="cd01428">
    <property type="entry name" value="ADK"/>
    <property type="match status" value="1"/>
</dbReference>
<keyword evidence="3" id="KW-0418">Kinase</keyword>
<dbReference type="SUPFAM" id="SSF52540">
    <property type="entry name" value="P-loop containing nucleoside triphosphate hydrolases"/>
    <property type="match status" value="1"/>
</dbReference>
<gene>
    <name evidence="4" type="ORF">UFOPK2754_02598</name>
    <name evidence="5" type="ORF">UFOPK3139_02379</name>
    <name evidence="6" type="ORF">UFOPK3543_02191</name>
    <name evidence="7" type="ORF">UFOPK3967_01737</name>
</gene>
<proteinExistence type="inferred from homology"/>
<evidence type="ECO:0000313" key="5">
    <source>
        <dbReference type="EMBL" id="CAB4835256.1"/>
    </source>
</evidence>
<dbReference type="EMBL" id="CAEZYR010000123">
    <property type="protein sequence ID" value="CAB4763902.1"/>
    <property type="molecule type" value="Genomic_DNA"/>
</dbReference>
<dbReference type="NCBIfam" id="NF001381">
    <property type="entry name" value="PRK00279.1-3"/>
    <property type="match status" value="1"/>
</dbReference>
<accession>A0A6J7PI16</accession>
<dbReference type="EMBL" id="CAFBMH010000098">
    <property type="protein sequence ID" value="CAB4922923.1"/>
    <property type="molecule type" value="Genomic_DNA"/>
</dbReference>
<keyword evidence="1" id="KW-0808">Transferase</keyword>
<dbReference type="InterPro" id="IPR027417">
    <property type="entry name" value="P-loop_NTPase"/>
</dbReference>
<organism evidence="7">
    <name type="scientific">freshwater metagenome</name>
    <dbReference type="NCBI Taxonomy" id="449393"/>
    <lineage>
        <taxon>unclassified sequences</taxon>
        <taxon>metagenomes</taxon>
        <taxon>ecological metagenomes</taxon>
    </lineage>
</organism>
<dbReference type="GO" id="GO:0005524">
    <property type="term" value="F:ATP binding"/>
    <property type="evidence" value="ECO:0007669"/>
    <property type="project" value="InterPro"/>
</dbReference>
<name>A0A6J7PI16_9ZZZZ</name>
<keyword evidence="2" id="KW-0547">Nucleotide-binding</keyword>
<dbReference type="GO" id="GO:0006139">
    <property type="term" value="P:nucleobase-containing compound metabolic process"/>
    <property type="evidence" value="ECO:0007669"/>
    <property type="project" value="InterPro"/>
</dbReference>
<reference evidence="7" key="1">
    <citation type="submission" date="2020-05" db="EMBL/GenBank/DDBJ databases">
        <authorList>
            <person name="Chiriac C."/>
            <person name="Salcher M."/>
            <person name="Ghai R."/>
            <person name="Kavagutti S V."/>
        </authorList>
    </citation>
    <scope>NUCLEOTIDE SEQUENCE</scope>
</reference>
<protein>
    <submittedName>
        <fullName evidence="7">Unannotated protein</fullName>
    </submittedName>
</protein>